<dbReference type="PANTHER" id="PTHR22916:SF51">
    <property type="entry name" value="GLYCOSYLTRANSFERASE EPSH-RELATED"/>
    <property type="match status" value="1"/>
</dbReference>
<proteinExistence type="inferred from homology"/>
<dbReference type="CDD" id="cd00761">
    <property type="entry name" value="Glyco_tranf_GTA_type"/>
    <property type="match status" value="1"/>
</dbReference>
<feature type="domain" description="Glycosyltransferase 2-like" evidence="4">
    <location>
        <begin position="8"/>
        <end position="135"/>
    </location>
</feature>
<dbReference type="Proteomes" id="UP001556040">
    <property type="component" value="Unassembled WGS sequence"/>
</dbReference>
<gene>
    <name evidence="5" type="ORF">AB1471_04540</name>
</gene>
<reference evidence="5 6" key="1">
    <citation type="journal article" date="1979" name="Int. J. Syst. Evol. Microbiol.">
        <title>Bacillus globisporus subsp. marinus subsp. nov.</title>
        <authorList>
            <person name="Liu H."/>
        </authorList>
    </citation>
    <scope>NUCLEOTIDE SEQUENCE [LARGE SCALE GENOMIC DNA]</scope>
    <source>
        <strain evidence="5 6">DSM 1297</strain>
    </source>
</reference>
<accession>A0ABV3Q1F8</accession>
<keyword evidence="2 5" id="KW-0328">Glycosyltransferase</keyword>
<evidence type="ECO:0000256" key="3">
    <source>
        <dbReference type="ARBA" id="ARBA00022679"/>
    </source>
</evidence>
<evidence type="ECO:0000256" key="1">
    <source>
        <dbReference type="ARBA" id="ARBA00006739"/>
    </source>
</evidence>
<keyword evidence="6" id="KW-1185">Reference proteome</keyword>
<dbReference type="InterPro" id="IPR029044">
    <property type="entry name" value="Nucleotide-diphossugar_trans"/>
</dbReference>
<evidence type="ECO:0000256" key="2">
    <source>
        <dbReference type="ARBA" id="ARBA00022676"/>
    </source>
</evidence>
<name>A0ABV3Q1F8_9BACL</name>
<dbReference type="GO" id="GO:0016757">
    <property type="term" value="F:glycosyltransferase activity"/>
    <property type="evidence" value="ECO:0007669"/>
    <property type="project" value="UniProtKB-KW"/>
</dbReference>
<dbReference type="Pfam" id="PF00535">
    <property type="entry name" value="Glycos_transf_2"/>
    <property type="match status" value="1"/>
</dbReference>
<evidence type="ECO:0000313" key="6">
    <source>
        <dbReference type="Proteomes" id="UP001556040"/>
    </source>
</evidence>
<organism evidence="5 6">
    <name type="scientific">Jeotgalibacillus marinus</name>
    <dbReference type="NCBI Taxonomy" id="86667"/>
    <lineage>
        <taxon>Bacteria</taxon>
        <taxon>Bacillati</taxon>
        <taxon>Bacillota</taxon>
        <taxon>Bacilli</taxon>
        <taxon>Bacillales</taxon>
        <taxon>Caryophanaceae</taxon>
        <taxon>Jeotgalibacillus</taxon>
    </lineage>
</organism>
<dbReference type="Gene3D" id="3.90.550.10">
    <property type="entry name" value="Spore Coat Polysaccharide Biosynthesis Protein SpsA, Chain A"/>
    <property type="match status" value="1"/>
</dbReference>
<evidence type="ECO:0000259" key="4">
    <source>
        <dbReference type="Pfam" id="PF00535"/>
    </source>
</evidence>
<comment type="caution">
    <text evidence="5">The sequence shown here is derived from an EMBL/GenBank/DDBJ whole genome shotgun (WGS) entry which is preliminary data.</text>
</comment>
<dbReference type="EC" id="2.4.-.-" evidence="5"/>
<dbReference type="InterPro" id="IPR001173">
    <property type="entry name" value="Glyco_trans_2-like"/>
</dbReference>
<comment type="similarity">
    <text evidence="1">Belongs to the glycosyltransferase 2 family.</text>
</comment>
<keyword evidence="3 5" id="KW-0808">Transferase</keyword>
<dbReference type="SUPFAM" id="SSF53448">
    <property type="entry name" value="Nucleotide-diphospho-sugar transferases"/>
    <property type="match status" value="1"/>
</dbReference>
<dbReference type="EMBL" id="JBFMIA010000002">
    <property type="protein sequence ID" value="MEW9501071.1"/>
    <property type="molecule type" value="Genomic_DNA"/>
</dbReference>
<protein>
    <submittedName>
        <fullName evidence="5">Glycosyltransferase family 2 protein</fullName>
        <ecNumber evidence="5">2.4.-.-</ecNumber>
    </submittedName>
</protein>
<dbReference type="PANTHER" id="PTHR22916">
    <property type="entry name" value="GLYCOSYLTRANSFERASE"/>
    <property type="match status" value="1"/>
</dbReference>
<evidence type="ECO:0000313" key="5">
    <source>
        <dbReference type="EMBL" id="MEW9501071.1"/>
    </source>
</evidence>
<sequence length="351" mass="41725">MLQENRVSVIVPIYKVEKYLDRCIKSILNQSYENLEIILVDDGSPDRCGKIADHYKTTDSRVKVIHKENGGLSEARNYGMKEVTGEYVTYVDSDDWIDEKMIETMMNTLNEYEADSVQSSFYYAYERHNLYDHRYYSREDSPVILNNQSLIRELVINERIKSFAWGKLFKTKLIRDIPFRKGVLFEDVYWAHEVMRKVEKFVLIHDPLYNYFQRDDSIVANYSLRNLDQIKGLKERHVFITENYNNLTEESHKAILKSCLIHYKLLLLNRRKDKSGVHRKEVQQYIKKNYSRFKKAVKDDKELTQQLTLFYYHPYMNLLYLGVKKGLRKTKLIAQPVGLQKIRKSEGVVIK</sequence>
<dbReference type="RefSeq" id="WP_367778409.1">
    <property type="nucleotide sequence ID" value="NZ_JBFMIA010000002.1"/>
</dbReference>